<dbReference type="SUPFAM" id="SSF49599">
    <property type="entry name" value="TRAF domain-like"/>
    <property type="match status" value="2"/>
</dbReference>
<evidence type="ECO:0000259" key="2">
    <source>
        <dbReference type="PROSITE" id="PS50144"/>
    </source>
</evidence>
<dbReference type="SMART" id="SM00225">
    <property type="entry name" value="BTB"/>
    <property type="match status" value="1"/>
</dbReference>
<accession>A0AAV2AHZ0</accession>
<dbReference type="InterPro" id="IPR011333">
    <property type="entry name" value="SKP1/BTB/POZ_sf"/>
</dbReference>
<dbReference type="AlphaFoldDB" id="A0AAV2AHZ0"/>
<name>A0AAV2AHZ0_9ARAC</name>
<dbReference type="Pfam" id="PF00651">
    <property type="entry name" value="BTB"/>
    <property type="match status" value="1"/>
</dbReference>
<protein>
    <recommendedName>
        <fullName evidence="5">Speckle-type POZ protein</fullName>
    </recommendedName>
</protein>
<dbReference type="Gene3D" id="2.60.210.10">
    <property type="entry name" value="Apoptosis, Tumor Necrosis Factor Receptor Associated Protein 2, Chain A"/>
    <property type="match status" value="1"/>
</dbReference>
<dbReference type="InterPro" id="IPR002083">
    <property type="entry name" value="MATH/TRAF_dom"/>
</dbReference>
<dbReference type="Proteomes" id="UP001497382">
    <property type="component" value="Unassembled WGS sequence"/>
</dbReference>
<dbReference type="SUPFAM" id="SSF54695">
    <property type="entry name" value="POZ domain"/>
    <property type="match status" value="1"/>
</dbReference>
<dbReference type="EMBL" id="CAXIEN010000153">
    <property type="protein sequence ID" value="CAL1282228.1"/>
    <property type="molecule type" value="Genomic_DNA"/>
</dbReference>
<dbReference type="GO" id="GO:0030163">
    <property type="term" value="P:protein catabolic process"/>
    <property type="evidence" value="ECO:0007669"/>
    <property type="project" value="UniProtKB-ARBA"/>
</dbReference>
<feature type="domain" description="MATH" evidence="2">
    <location>
        <begin position="8"/>
        <end position="138"/>
    </location>
</feature>
<feature type="domain" description="BTB" evidence="1">
    <location>
        <begin position="326"/>
        <end position="393"/>
    </location>
</feature>
<dbReference type="InterPro" id="IPR000210">
    <property type="entry name" value="BTB/POZ_dom"/>
</dbReference>
<dbReference type="Gene3D" id="3.30.710.10">
    <property type="entry name" value="Potassium Channel Kv1.1, Chain A"/>
    <property type="match status" value="1"/>
</dbReference>
<dbReference type="Gene3D" id="1.25.40.420">
    <property type="match status" value="1"/>
</dbReference>
<sequence length="488" mass="56541">MEASRKNGCILRWEIKNLWYCWLKRGESIKSATFKLHPTESTNWSLTLYPKSILTENRVGLYLRREIDSFRSIIIEVSFQFEILDANGSSLKVGKRLTRDFPPCCVAGMKEFATEDEIFGTEKENFFPRDTLTVQCTVFIELKIPISSKYFTSVTFFQTNCRSFIWHIDGFSSLRRGAANNFKIMDESESILASIFIDVDPQREISLKMTLLDEGLKCFSFKFSVIDCEGEKVNFGNYNFFGSNFDRMKKLLISREQLMRNQRLYLPNDVLSLACEYSFPTRDILHVYEEGNYQMTSTPVTKKPTEYKKKPIVEDLKSMYDDAVFCDVELQTPSQTFPGHKNILSARSPVFRKMFSSDMKEKNCGQVDITDLENDTVHRMLIYIYTDVLEDLQFESASELYSAADKYEILSLKEKCSSFLKDSLNPTNACDLLALADRHQDDDLKCAVQDYILSHDNVLCSVEWKDFMTSNLQLAADIMYREVRLTKI</sequence>
<evidence type="ECO:0000259" key="1">
    <source>
        <dbReference type="PROSITE" id="PS50097"/>
    </source>
</evidence>
<dbReference type="FunFam" id="3.30.710.10:FF:000159">
    <property type="entry name" value="Speckle-type POZ protein B"/>
    <property type="match status" value="1"/>
</dbReference>
<dbReference type="PROSITE" id="PS50144">
    <property type="entry name" value="MATH"/>
    <property type="match status" value="1"/>
</dbReference>
<evidence type="ECO:0000313" key="4">
    <source>
        <dbReference type="Proteomes" id="UP001497382"/>
    </source>
</evidence>
<proteinExistence type="predicted"/>
<dbReference type="CDD" id="cd18186">
    <property type="entry name" value="BTB_POZ_ZBTB_KLHL-like"/>
    <property type="match status" value="1"/>
</dbReference>
<comment type="caution">
    <text evidence="3">The sequence shown here is derived from an EMBL/GenBank/DDBJ whole genome shotgun (WGS) entry which is preliminary data.</text>
</comment>
<reference evidence="3 4" key="1">
    <citation type="submission" date="2024-04" db="EMBL/GenBank/DDBJ databases">
        <authorList>
            <person name="Rising A."/>
            <person name="Reimegard J."/>
            <person name="Sonavane S."/>
            <person name="Akerstrom W."/>
            <person name="Nylinder S."/>
            <person name="Hedman E."/>
            <person name="Kallberg Y."/>
        </authorList>
    </citation>
    <scope>NUCLEOTIDE SEQUENCE [LARGE SCALE GENOMIC DNA]</scope>
</reference>
<evidence type="ECO:0000313" key="3">
    <source>
        <dbReference type="EMBL" id="CAL1282228.1"/>
    </source>
</evidence>
<organism evidence="3 4">
    <name type="scientific">Larinioides sclopetarius</name>
    <dbReference type="NCBI Taxonomy" id="280406"/>
    <lineage>
        <taxon>Eukaryota</taxon>
        <taxon>Metazoa</taxon>
        <taxon>Ecdysozoa</taxon>
        <taxon>Arthropoda</taxon>
        <taxon>Chelicerata</taxon>
        <taxon>Arachnida</taxon>
        <taxon>Araneae</taxon>
        <taxon>Araneomorphae</taxon>
        <taxon>Entelegynae</taxon>
        <taxon>Araneoidea</taxon>
        <taxon>Araneidae</taxon>
        <taxon>Larinioides</taxon>
    </lineage>
</organism>
<dbReference type="PANTHER" id="PTHR24413">
    <property type="entry name" value="SPECKLE-TYPE POZ PROTEIN"/>
    <property type="match status" value="1"/>
</dbReference>
<keyword evidence="4" id="KW-1185">Reference proteome</keyword>
<dbReference type="InterPro" id="IPR008974">
    <property type="entry name" value="TRAF-like"/>
</dbReference>
<gene>
    <name evidence="3" type="ORF">LARSCL_LOCUS11982</name>
</gene>
<dbReference type="PROSITE" id="PS50097">
    <property type="entry name" value="BTB"/>
    <property type="match status" value="1"/>
</dbReference>
<evidence type="ECO:0008006" key="5">
    <source>
        <dbReference type="Google" id="ProtNLM"/>
    </source>
</evidence>